<gene>
    <name evidence="2" type="ORF">M6B38_243635</name>
</gene>
<sequence length="99" mass="11396">MALLAARFRRASSSSDEQSATGWWLVADSRVAALPNEEEMAMWQQCLDNDRRPARSGGRWRWCCCSRRGWRPDLVVVGPGAWREGDTPARIDRTRWCQD</sequence>
<reference evidence="2" key="2">
    <citation type="submission" date="2023-04" db="EMBL/GenBank/DDBJ databases">
        <authorList>
            <person name="Bruccoleri R.E."/>
            <person name="Oakeley E.J."/>
            <person name="Faust A.-M."/>
            <person name="Dessus-Babus S."/>
            <person name="Altorfer M."/>
            <person name="Burckhardt D."/>
            <person name="Oertli M."/>
            <person name="Naumann U."/>
            <person name="Petersen F."/>
            <person name="Wong J."/>
        </authorList>
    </citation>
    <scope>NUCLEOTIDE SEQUENCE</scope>
    <source>
        <strain evidence="2">GSM-AAB239-AS_SAM_17_03QT</strain>
        <tissue evidence="2">Leaf</tissue>
    </source>
</reference>
<keyword evidence="3" id="KW-1185">Reference proteome</keyword>
<comment type="caution">
    <text evidence="2">The sequence shown here is derived from an EMBL/GenBank/DDBJ whole genome shotgun (WGS) entry which is preliminary data.</text>
</comment>
<protein>
    <submittedName>
        <fullName evidence="2">Uncharacterized protein</fullName>
    </submittedName>
</protein>
<feature type="compositionally biased region" description="Low complexity" evidence="1">
    <location>
        <begin position="1"/>
        <end position="15"/>
    </location>
</feature>
<name>A0AAX6DJJ7_IRIPA</name>
<reference evidence="2" key="1">
    <citation type="journal article" date="2023" name="GigaByte">
        <title>Genome assembly of the bearded iris, Iris pallida Lam.</title>
        <authorList>
            <person name="Bruccoleri R.E."/>
            <person name="Oakeley E.J."/>
            <person name="Faust A.M.E."/>
            <person name="Altorfer M."/>
            <person name="Dessus-Babus S."/>
            <person name="Burckhardt D."/>
            <person name="Oertli M."/>
            <person name="Naumann U."/>
            <person name="Petersen F."/>
            <person name="Wong J."/>
        </authorList>
    </citation>
    <scope>NUCLEOTIDE SEQUENCE</scope>
    <source>
        <strain evidence="2">GSM-AAB239-AS_SAM_17_03QT</strain>
    </source>
</reference>
<evidence type="ECO:0000313" key="3">
    <source>
        <dbReference type="Proteomes" id="UP001140949"/>
    </source>
</evidence>
<dbReference type="AlphaFoldDB" id="A0AAX6DJJ7"/>
<accession>A0AAX6DJJ7</accession>
<proteinExistence type="predicted"/>
<feature type="region of interest" description="Disordered" evidence="1">
    <location>
        <begin position="1"/>
        <end position="20"/>
    </location>
</feature>
<evidence type="ECO:0000313" key="2">
    <source>
        <dbReference type="EMBL" id="KAJ6791921.1"/>
    </source>
</evidence>
<dbReference type="Proteomes" id="UP001140949">
    <property type="component" value="Unassembled WGS sequence"/>
</dbReference>
<organism evidence="2 3">
    <name type="scientific">Iris pallida</name>
    <name type="common">Sweet iris</name>
    <dbReference type="NCBI Taxonomy" id="29817"/>
    <lineage>
        <taxon>Eukaryota</taxon>
        <taxon>Viridiplantae</taxon>
        <taxon>Streptophyta</taxon>
        <taxon>Embryophyta</taxon>
        <taxon>Tracheophyta</taxon>
        <taxon>Spermatophyta</taxon>
        <taxon>Magnoliopsida</taxon>
        <taxon>Liliopsida</taxon>
        <taxon>Asparagales</taxon>
        <taxon>Iridaceae</taxon>
        <taxon>Iridoideae</taxon>
        <taxon>Irideae</taxon>
        <taxon>Iris</taxon>
    </lineage>
</organism>
<evidence type="ECO:0000256" key="1">
    <source>
        <dbReference type="SAM" id="MobiDB-lite"/>
    </source>
</evidence>
<dbReference type="EMBL" id="JANAVB010044217">
    <property type="protein sequence ID" value="KAJ6791921.1"/>
    <property type="molecule type" value="Genomic_DNA"/>
</dbReference>